<accession>A0ABR3JN90</accession>
<feature type="signal peptide" evidence="1">
    <location>
        <begin position="1"/>
        <end position="18"/>
    </location>
</feature>
<feature type="chain" id="PRO_5045595155" evidence="1">
    <location>
        <begin position="19"/>
        <end position="300"/>
    </location>
</feature>
<dbReference type="EMBL" id="JASNQZ010000006">
    <property type="protein sequence ID" value="KAL0957084.1"/>
    <property type="molecule type" value="Genomic_DNA"/>
</dbReference>
<proteinExistence type="predicted"/>
<keyword evidence="1" id="KW-0732">Signal</keyword>
<protein>
    <submittedName>
        <fullName evidence="2">Uncharacterized protein</fullName>
    </submittedName>
</protein>
<dbReference type="Proteomes" id="UP001556367">
    <property type="component" value="Unassembled WGS sequence"/>
</dbReference>
<organism evidence="2 3">
    <name type="scientific">Hohenbuehelia grisea</name>
    <dbReference type="NCBI Taxonomy" id="104357"/>
    <lineage>
        <taxon>Eukaryota</taxon>
        <taxon>Fungi</taxon>
        <taxon>Dikarya</taxon>
        <taxon>Basidiomycota</taxon>
        <taxon>Agaricomycotina</taxon>
        <taxon>Agaricomycetes</taxon>
        <taxon>Agaricomycetidae</taxon>
        <taxon>Agaricales</taxon>
        <taxon>Pleurotineae</taxon>
        <taxon>Pleurotaceae</taxon>
        <taxon>Hohenbuehelia</taxon>
    </lineage>
</organism>
<reference evidence="3" key="1">
    <citation type="submission" date="2024-06" db="EMBL/GenBank/DDBJ databases">
        <title>Multi-omics analyses provide insights into the biosynthesis of the anticancer antibiotic pleurotin in Hohenbuehelia grisea.</title>
        <authorList>
            <person name="Weaver J.A."/>
            <person name="Alberti F."/>
        </authorList>
    </citation>
    <scope>NUCLEOTIDE SEQUENCE [LARGE SCALE GENOMIC DNA]</scope>
    <source>
        <strain evidence="3">T-177</strain>
    </source>
</reference>
<evidence type="ECO:0000313" key="2">
    <source>
        <dbReference type="EMBL" id="KAL0957084.1"/>
    </source>
</evidence>
<evidence type="ECO:0000313" key="3">
    <source>
        <dbReference type="Proteomes" id="UP001556367"/>
    </source>
</evidence>
<name>A0ABR3JN90_9AGAR</name>
<gene>
    <name evidence="2" type="ORF">HGRIS_003180</name>
</gene>
<keyword evidence="3" id="KW-1185">Reference proteome</keyword>
<evidence type="ECO:0000256" key="1">
    <source>
        <dbReference type="SAM" id="SignalP"/>
    </source>
</evidence>
<comment type="caution">
    <text evidence="2">The sequence shown here is derived from an EMBL/GenBank/DDBJ whole genome shotgun (WGS) entry which is preliminary data.</text>
</comment>
<sequence>MKSIYSLALLTTASFASAIPTPHTVDSRDLTGRAPEPVFNIVPAIVQNFAGMLAEGVPVLGSVVGEAATRPAGFIASGAPALIGELLALLNGPSTKRSLEPLDLSAIVAQLAGIGSIPASAVAHVTDHVGELTPELTNLVGGGATELADLVNNATPELLSQILALLGGVVTKRSPEPLDPTTIALIPANIANRVGAMMAEGGPLAAGAVAEIVSQTAGFLGSNAPALVSELLGLLGGGPSTKRSLEPFDMSTLIDSLSQILSNPSLTGLFADGIPSILGQILELLSQIQGSTEPPVKRGD</sequence>